<keyword evidence="2" id="KW-1185">Reference proteome</keyword>
<dbReference type="OrthoDB" id="4064753at2759"/>
<dbReference type="EMBL" id="HE612861">
    <property type="protein sequence ID" value="CCE63665.1"/>
    <property type="molecule type" value="Genomic_DNA"/>
</dbReference>
<evidence type="ECO:0000313" key="1">
    <source>
        <dbReference type="EMBL" id="CCE63665.1"/>
    </source>
</evidence>
<gene>
    <name evidence="1" type="primary">TPHA0F01820</name>
    <name evidence="1" type="ordered locus">TPHA_0F01820</name>
</gene>
<dbReference type="RefSeq" id="XP_003686099.1">
    <property type="nucleotide sequence ID" value="XM_003686051.1"/>
</dbReference>
<dbReference type="OMA" id="HFARINY"/>
<reference evidence="1 2" key="1">
    <citation type="journal article" date="2011" name="Proc. Natl. Acad. Sci. U.S.A.">
        <title>Evolutionary erosion of yeast sex chromosomes by mating-type switching accidents.</title>
        <authorList>
            <person name="Gordon J.L."/>
            <person name="Armisen D."/>
            <person name="Proux-Wera E."/>
            <person name="Oheigeartaigh S.S."/>
            <person name="Byrne K.P."/>
            <person name="Wolfe K.H."/>
        </authorList>
    </citation>
    <scope>NUCLEOTIDE SEQUENCE [LARGE SCALE GENOMIC DNA]</scope>
    <source>
        <strain evidence="2">ATCC 24235 / CBS 4417 / NBRC 1672 / NRRL Y-8282 / UCD 70-5</strain>
    </source>
</reference>
<evidence type="ECO:0000313" key="2">
    <source>
        <dbReference type="Proteomes" id="UP000005666"/>
    </source>
</evidence>
<dbReference type="GeneID" id="11535416"/>
<dbReference type="Proteomes" id="UP000005666">
    <property type="component" value="Chromosome 6"/>
</dbReference>
<name>G8BV83_TETPH</name>
<dbReference type="KEGG" id="tpf:TPHA_0F01820"/>
<dbReference type="HOGENOM" id="CLU_1034658_0_0_1"/>
<dbReference type="AlphaFoldDB" id="G8BV83"/>
<protein>
    <submittedName>
        <fullName evidence="1">Uncharacterized protein</fullName>
    </submittedName>
</protein>
<dbReference type="eggNOG" id="ENOG502S6F5">
    <property type="taxonomic scope" value="Eukaryota"/>
</dbReference>
<sequence length="274" mass="32908">MKPNRPLFAQLSNTIYNTKQTFKNDNKPNLVTSFQYYYSLQFNKLNLGDNTSIGMIKNISYNTNFKRYIRKEWDLLSTTSKRLYTALYIYDNNINYKSLNAFELAKMMEIETPVSSEYMLFRCNFKKHFELINNEQKGNSMKRTIINRYHVSLQKRILGVRRNSGIKINKYIQSENKNISRTYQEFCRECRKVWKENVSELMKEQLREKLNTQTIKFESVIEKERDILEMNLNRISNILSKSKDTQVDFYKLKEERPDQLSKDLKFTLAYLKKV</sequence>
<organism evidence="1 2">
    <name type="scientific">Tetrapisispora phaffii (strain ATCC 24235 / CBS 4417 / NBRC 1672 / NRRL Y-8282 / UCD 70-5)</name>
    <name type="common">Yeast</name>
    <name type="synonym">Fabospora phaffii</name>
    <dbReference type="NCBI Taxonomy" id="1071381"/>
    <lineage>
        <taxon>Eukaryota</taxon>
        <taxon>Fungi</taxon>
        <taxon>Dikarya</taxon>
        <taxon>Ascomycota</taxon>
        <taxon>Saccharomycotina</taxon>
        <taxon>Saccharomycetes</taxon>
        <taxon>Saccharomycetales</taxon>
        <taxon>Saccharomycetaceae</taxon>
        <taxon>Tetrapisispora</taxon>
    </lineage>
</organism>
<proteinExistence type="predicted"/>
<accession>G8BV83</accession>